<comment type="caution">
    <text evidence="8">The sequence shown here is derived from an EMBL/GenBank/DDBJ whole genome shotgun (WGS) entry which is preliminary data.</text>
</comment>
<evidence type="ECO:0000313" key="9">
    <source>
        <dbReference type="Proteomes" id="UP000521872"/>
    </source>
</evidence>
<keyword evidence="4 6" id="KW-0472">Membrane</keyword>
<feature type="transmembrane region" description="Helical" evidence="6">
    <location>
        <begin position="209"/>
        <end position="232"/>
    </location>
</feature>
<evidence type="ECO:0008006" key="10">
    <source>
        <dbReference type="Google" id="ProtNLM"/>
    </source>
</evidence>
<dbReference type="OrthoDB" id="2576311at2759"/>
<comment type="subcellular location">
    <subcellularLocation>
        <location evidence="1">Membrane</location>
        <topology evidence="1">Single-pass membrane protein</topology>
    </subcellularLocation>
</comment>
<dbReference type="InterPro" id="IPR051694">
    <property type="entry name" value="Immunoregulatory_rcpt-like"/>
</dbReference>
<evidence type="ECO:0000256" key="2">
    <source>
        <dbReference type="ARBA" id="ARBA00022692"/>
    </source>
</evidence>
<organism evidence="8 9">
    <name type="scientific">Agrocybe pediades</name>
    <dbReference type="NCBI Taxonomy" id="84607"/>
    <lineage>
        <taxon>Eukaryota</taxon>
        <taxon>Fungi</taxon>
        <taxon>Dikarya</taxon>
        <taxon>Basidiomycota</taxon>
        <taxon>Agaricomycotina</taxon>
        <taxon>Agaricomycetes</taxon>
        <taxon>Agaricomycetidae</taxon>
        <taxon>Agaricales</taxon>
        <taxon>Agaricineae</taxon>
        <taxon>Strophariaceae</taxon>
        <taxon>Agrocybe</taxon>
    </lineage>
</organism>
<name>A0A8H4QSE2_9AGAR</name>
<dbReference type="PANTHER" id="PTHR15549:SF26">
    <property type="entry name" value="AXIAL BUDDING PATTERN PROTEIN 2-RELATED"/>
    <property type="match status" value="1"/>
</dbReference>
<keyword evidence="3 6" id="KW-1133">Transmembrane helix</keyword>
<gene>
    <name evidence="8" type="ORF">D9613_002753</name>
</gene>
<dbReference type="GO" id="GO:0016020">
    <property type="term" value="C:membrane"/>
    <property type="evidence" value="ECO:0007669"/>
    <property type="project" value="UniProtKB-SubCell"/>
</dbReference>
<evidence type="ECO:0000256" key="6">
    <source>
        <dbReference type="SAM" id="Phobius"/>
    </source>
</evidence>
<evidence type="ECO:0000256" key="1">
    <source>
        <dbReference type="ARBA" id="ARBA00004167"/>
    </source>
</evidence>
<dbReference type="AlphaFoldDB" id="A0A8H4QSE2"/>
<protein>
    <recommendedName>
        <fullName evidence="10">Transmembrane protein</fullName>
    </recommendedName>
</protein>
<keyword evidence="2 6" id="KW-0812">Transmembrane</keyword>
<sequence length="355" mass="37464">MSRYRWSCLALWLVVGQRVAGQASNVTECVPDYAWSINSKGQTPCLVAAYLESQCGAPSIVNAIPVETHYLGPTFGQQNPCLCSTVTYSTISACGGCQGRTFQNWTTWSQFCVNTDIAKFPRPLPDAVEVPIWAMINVTLTDNTFNPIIAQSVLDNGSSTALPTSSSSTSTVPTTTSVTSSSLEPSTTSSSADSSVNNTVSSSSHSNHAGAIAGGVIGGLVVLIVIGLFFLWRHVQRKRNAVQRDVAFDSSALVAHNNITAQTTGNTGYTGFSQAPLVQSSHTSGPYDTPSLYTSPYGSEPGTARPFTPATTGMYTTGSLAPARRSLESVSPSMIQLGGYQPHVQQAGYRGAPEV</sequence>
<evidence type="ECO:0000256" key="4">
    <source>
        <dbReference type="ARBA" id="ARBA00023136"/>
    </source>
</evidence>
<keyword evidence="7" id="KW-0732">Signal</keyword>
<feature type="signal peptide" evidence="7">
    <location>
        <begin position="1"/>
        <end position="21"/>
    </location>
</feature>
<feature type="region of interest" description="Disordered" evidence="5">
    <location>
        <begin position="160"/>
        <end position="204"/>
    </location>
</feature>
<evidence type="ECO:0000256" key="7">
    <source>
        <dbReference type="SAM" id="SignalP"/>
    </source>
</evidence>
<proteinExistence type="predicted"/>
<reference evidence="8 9" key="1">
    <citation type="submission" date="2019-12" db="EMBL/GenBank/DDBJ databases">
        <authorList>
            <person name="Floudas D."/>
            <person name="Bentzer J."/>
            <person name="Ahren D."/>
            <person name="Johansson T."/>
            <person name="Persson P."/>
            <person name="Tunlid A."/>
        </authorList>
    </citation>
    <scope>NUCLEOTIDE SEQUENCE [LARGE SCALE GENOMIC DNA]</scope>
    <source>
        <strain evidence="8 9">CBS 102.39</strain>
    </source>
</reference>
<dbReference type="PANTHER" id="PTHR15549">
    <property type="entry name" value="PAIRED IMMUNOGLOBULIN-LIKE TYPE 2 RECEPTOR"/>
    <property type="match status" value="1"/>
</dbReference>
<dbReference type="EMBL" id="JAACJL010000044">
    <property type="protein sequence ID" value="KAF4615517.1"/>
    <property type="molecule type" value="Genomic_DNA"/>
</dbReference>
<evidence type="ECO:0000256" key="5">
    <source>
        <dbReference type="SAM" id="MobiDB-lite"/>
    </source>
</evidence>
<evidence type="ECO:0000256" key="3">
    <source>
        <dbReference type="ARBA" id="ARBA00022989"/>
    </source>
</evidence>
<dbReference type="Proteomes" id="UP000521872">
    <property type="component" value="Unassembled WGS sequence"/>
</dbReference>
<accession>A0A8H4QSE2</accession>
<feature type="chain" id="PRO_5034416341" description="Transmembrane protein" evidence="7">
    <location>
        <begin position="22"/>
        <end position="355"/>
    </location>
</feature>
<dbReference type="GO" id="GO:0071944">
    <property type="term" value="C:cell periphery"/>
    <property type="evidence" value="ECO:0007669"/>
    <property type="project" value="UniProtKB-ARBA"/>
</dbReference>
<feature type="region of interest" description="Disordered" evidence="5">
    <location>
        <begin position="296"/>
        <end position="315"/>
    </location>
</feature>
<keyword evidence="9" id="KW-1185">Reference proteome</keyword>
<evidence type="ECO:0000313" key="8">
    <source>
        <dbReference type="EMBL" id="KAF4615517.1"/>
    </source>
</evidence>